<gene>
    <name evidence="1" type="ORF">SAMN04487995_3852</name>
</gene>
<dbReference type="EMBL" id="FNXY01000006">
    <property type="protein sequence ID" value="SEJ26599.1"/>
    <property type="molecule type" value="Genomic_DNA"/>
</dbReference>
<protein>
    <recommendedName>
        <fullName evidence="3">Beta-lactamase-inhibitor-like, PepSY-like</fullName>
    </recommendedName>
</protein>
<evidence type="ECO:0008006" key="3">
    <source>
        <dbReference type="Google" id="ProtNLM"/>
    </source>
</evidence>
<dbReference type="AlphaFoldDB" id="A0A1H6XBS9"/>
<sequence>MKTQLRNQRLFFFVLFIFSLSSCSKVKDEQPTPVNPVPDAVARILTDAYPEAKEITLKTVEEDKEWEARFSQGEVQYYVTLNPSKILAAHQLISETVPDSIKQYFETIPVLSPNKGVLSDFRKIINATASDLNYTAKFSVDQKTYLLTFRTYNQPSGDYDVTVTDYYKFSYYDLNDQISTYLTDNRYANGFAKIRVLADNKKQYTVWTNHVNGETGDMVFNDQKQLIVSFRRFEVISKLTDFPENIQKFAKNTGLLLGEGNYKFVENNISGFHIFMLGIAGIRGYRYSLDFDSDGNLLTSQLNISVVHNRK</sequence>
<dbReference type="PROSITE" id="PS51257">
    <property type="entry name" value="PROKAR_LIPOPROTEIN"/>
    <property type="match status" value="1"/>
</dbReference>
<name>A0A1H6XBS9_9BACT</name>
<proteinExistence type="predicted"/>
<keyword evidence="2" id="KW-1185">Reference proteome</keyword>
<reference evidence="1 2" key="1">
    <citation type="submission" date="2016-10" db="EMBL/GenBank/DDBJ databases">
        <authorList>
            <person name="de Groot N.N."/>
        </authorList>
    </citation>
    <scope>NUCLEOTIDE SEQUENCE [LARGE SCALE GENOMIC DNA]</scope>
    <source>
        <strain evidence="1 2">DSM 19938</strain>
    </source>
</reference>
<dbReference type="RefSeq" id="WP_090337881.1">
    <property type="nucleotide sequence ID" value="NZ_FNXY01000006.1"/>
</dbReference>
<dbReference type="OrthoDB" id="935888at2"/>
<dbReference type="Proteomes" id="UP000199532">
    <property type="component" value="Unassembled WGS sequence"/>
</dbReference>
<accession>A0A1H6XBS9</accession>
<evidence type="ECO:0000313" key="2">
    <source>
        <dbReference type="Proteomes" id="UP000199532"/>
    </source>
</evidence>
<organism evidence="1 2">
    <name type="scientific">Dyadobacter koreensis</name>
    <dbReference type="NCBI Taxonomy" id="408657"/>
    <lineage>
        <taxon>Bacteria</taxon>
        <taxon>Pseudomonadati</taxon>
        <taxon>Bacteroidota</taxon>
        <taxon>Cytophagia</taxon>
        <taxon>Cytophagales</taxon>
        <taxon>Spirosomataceae</taxon>
        <taxon>Dyadobacter</taxon>
    </lineage>
</organism>
<evidence type="ECO:0000313" key="1">
    <source>
        <dbReference type="EMBL" id="SEJ26599.1"/>
    </source>
</evidence>
<dbReference type="STRING" id="408657.SAMN04487995_3852"/>